<keyword evidence="1" id="KW-0812">Transmembrane</keyword>
<comment type="caution">
    <text evidence="2">The sequence shown here is derived from an EMBL/GenBank/DDBJ whole genome shotgun (WGS) entry which is preliminary data.</text>
</comment>
<evidence type="ECO:0000313" key="3">
    <source>
        <dbReference type="Proteomes" id="UP000465778"/>
    </source>
</evidence>
<evidence type="ECO:0000313" key="2">
    <source>
        <dbReference type="EMBL" id="KAF0821294.1"/>
    </source>
</evidence>
<name>A0A800MRR8_CYTFI</name>
<protein>
    <recommendedName>
        <fullName evidence="4">Zinc ribbon domain-containing protein</fullName>
    </recommendedName>
</protein>
<dbReference type="AlphaFoldDB" id="A0A800MRR8"/>
<feature type="transmembrane region" description="Helical" evidence="1">
    <location>
        <begin position="85"/>
        <end position="107"/>
    </location>
</feature>
<dbReference type="Proteomes" id="UP000465778">
    <property type="component" value="Unassembled WGS sequence"/>
</dbReference>
<proteinExistence type="predicted"/>
<organism evidence="2 3">
    <name type="scientific">Cytobacillus firmus</name>
    <name type="common">Bacillus firmus</name>
    <dbReference type="NCBI Taxonomy" id="1399"/>
    <lineage>
        <taxon>Bacteria</taxon>
        <taxon>Bacillati</taxon>
        <taxon>Bacillota</taxon>
        <taxon>Bacilli</taxon>
        <taxon>Bacillales</taxon>
        <taxon>Bacillaceae</taxon>
        <taxon>Cytobacillus</taxon>
    </lineage>
</organism>
<feature type="transmembrane region" description="Helical" evidence="1">
    <location>
        <begin position="140"/>
        <end position="158"/>
    </location>
</feature>
<evidence type="ECO:0008006" key="4">
    <source>
        <dbReference type="Google" id="ProtNLM"/>
    </source>
</evidence>
<feature type="transmembrane region" description="Helical" evidence="1">
    <location>
        <begin position="170"/>
        <end position="193"/>
    </location>
</feature>
<gene>
    <name evidence="2" type="ORF">KIS1582_5002</name>
</gene>
<keyword evidence="1" id="KW-0472">Membrane</keyword>
<feature type="transmembrane region" description="Helical" evidence="1">
    <location>
        <begin position="232"/>
        <end position="251"/>
    </location>
</feature>
<reference evidence="2 3" key="1">
    <citation type="journal article" date="2020" name="G3 (Bethesda)">
        <title>Whole Genome Sequencing and Comparative Genomics of Two Nematicidal Bacillus Strains Reveals a Wide Range of Possible Virulence Factors.</title>
        <authorList>
            <person name="Susic N."/>
            <person name="Janezic S."/>
            <person name="Rupnik M."/>
            <person name="Geric Stare B."/>
        </authorList>
    </citation>
    <scope>NUCLEOTIDE SEQUENCE [LARGE SCALE GENOMIC DNA]</scope>
    <source>
        <strain evidence="2 3">I-1582</strain>
    </source>
</reference>
<dbReference type="RefSeq" id="WP_335436140.1">
    <property type="nucleotide sequence ID" value="NZ_JBALOT010000041.1"/>
</dbReference>
<dbReference type="EMBL" id="VDEM01000127">
    <property type="protein sequence ID" value="KAF0821294.1"/>
    <property type="molecule type" value="Genomic_DNA"/>
</dbReference>
<feature type="transmembrane region" description="Helical" evidence="1">
    <location>
        <begin position="199"/>
        <end position="220"/>
    </location>
</feature>
<sequence length="272" mass="29536">MICSNCSHKNDGGRFCENCGSPLTQGGGQEAAVAMENASASPTTSGQSNKYIESTKNISKMYFGYFMQVIKKPYASAQAVGAEHFINGLITIVLYSFIIPLMFYFALKGILADMNSFSSGLFGEELQINPPFADVVIKPAFAYAIFIMLVAVFSFAAIKLGRINASFQEVVARFGSFLIPFVALLAIALIMSILKIKLFLLFLFLGFVGSIFMVPPLVIASYKKSSEEGVDVIYGSLITYILTFVAIAIMGDMLFNTLKDAFSDIFGLFGGL</sequence>
<accession>A0A800MRR8</accession>
<evidence type="ECO:0000256" key="1">
    <source>
        <dbReference type="SAM" id="Phobius"/>
    </source>
</evidence>
<keyword evidence="1" id="KW-1133">Transmembrane helix</keyword>